<keyword evidence="4 11" id="KW-0863">Zinc-finger</keyword>
<keyword evidence="8" id="KW-0804">Transcription</keyword>
<dbReference type="PANTHER" id="PTHR23235:SF120">
    <property type="entry name" value="KRUPPEL-LIKE FACTOR 15"/>
    <property type="match status" value="1"/>
</dbReference>
<dbReference type="PROSITE" id="PS00028">
    <property type="entry name" value="ZINC_FINGER_C2H2_1"/>
    <property type="match status" value="3"/>
</dbReference>
<dbReference type="AlphaFoldDB" id="A0A183IUI9"/>
<keyword evidence="7" id="KW-0238">DNA-binding</keyword>
<evidence type="ECO:0000256" key="7">
    <source>
        <dbReference type="ARBA" id="ARBA00023125"/>
    </source>
</evidence>
<evidence type="ECO:0000259" key="12">
    <source>
        <dbReference type="PROSITE" id="PS50157"/>
    </source>
</evidence>
<dbReference type="FunFam" id="3.30.160.60:FF:000624">
    <property type="entry name" value="zinc finger protein 697"/>
    <property type="match status" value="1"/>
</dbReference>
<evidence type="ECO:0000256" key="8">
    <source>
        <dbReference type="ARBA" id="ARBA00023163"/>
    </source>
</evidence>
<dbReference type="PROSITE" id="PS50157">
    <property type="entry name" value="ZINC_FINGER_C2H2_2"/>
    <property type="match status" value="3"/>
</dbReference>
<evidence type="ECO:0000313" key="13">
    <source>
        <dbReference type="EMBL" id="VDP12573.1"/>
    </source>
</evidence>
<keyword evidence="2" id="KW-0479">Metal-binding</keyword>
<evidence type="ECO:0000256" key="3">
    <source>
        <dbReference type="ARBA" id="ARBA00022737"/>
    </source>
</evidence>
<evidence type="ECO:0000256" key="6">
    <source>
        <dbReference type="ARBA" id="ARBA00023015"/>
    </source>
</evidence>
<dbReference type="FunFam" id="3.30.160.60:FF:000014">
    <property type="entry name" value="Transcription factor Sp3"/>
    <property type="match status" value="1"/>
</dbReference>
<evidence type="ECO:0000256" key="4">
    <source>
        <dbReference type="ARBA" id="ARBA00022771"/>
    </source>
</evidence>
<accession>A0A183IUI9</accession>
<organism evidence="15">
    <name type="scientific">Soboliphyme baturini</name>
    <dbReference type="NCBI Taxonomy" id="241478"/>
    <lineage>
        <taxon>Eukaryota</taxon>
        <taxon>Metazoa</taxon>
        <taxon>Ecdysozoa</taxon>
        <taxon>Nematoda</taxon>
        <taxon>Enoplea</taxon>
        <taxon>Dorylaimia</taxon>
        <taxon>Dioctophymatida</taxon>
        <taxon>Dioctophymatoidea</taxon>
        <taxon>Soboliphymatidae</taxon>
        <taxon>Soboliphyme</taxon>
    </lineage>
</organism>
<dbReference type="OrthoDB" id="6365676at2759"/>
<reference evidence="13 14" key="2">
    <citation type="submission" date="2018-11" db="EMBL/GenBank/DDBJ databases">
        <authorList>
            <consortium name="Pathogen Informatics"/>
        </authorList>
    </citation>
    <scope>NUCLEOTIDE SEQUENCE [LARGE SCALE GENOMIC DNA]</scope>
</reference>
<sequence length="280" mass="31848">MSFGDHQYLKPELFSSSLGVVDTSVIVHWNSQFQQDPVDPSKWTMIPLPVVNNTPARCKSSAMLVAIQPTPCSNLINSLFELTPVRSMSPLKSALLAFERPSTQKRRKRVACSCPICKENEKKPSNERKKFHICHMPDCGKTYGKTSHLRAHLRWHAGERPFICDWPFCSKRFTRSDELQRHRRTHTGEKNFVCTVCQKRFIRSDHLTKHKRTHCTPCSSTTVPGKMLYIDSLPMASSSKTKVDENNVNDCDTADVSTTAAEIKLDDPNVQRLNVSDFLL</sequence>
<dbReference type="WBParaSite" id="SBAD_0000755901-mRNA-1">
    <property type="protein sequence ID" value="SBAD_0000755901-mRNA-1"/>
    <property type="gene ID" value="SBAD_0000755901"/>
</dbReference>
<gene>
    <name evidence="13" type="ORF">SBAD_LOCUS7286</name>
</gene>
<comment type="subcellular location">
    <subcellularLocation>
        <location evidence="1">Nucleus</location>
    </subcellularLocation>
</comment>
<protein>
    <submittedName>
        <fullName evidence="15">Transcription factor Sp5</fullName>
    </submittedName>
</protein>
<keyword evidence="5" id="KW-0862">Zinc</keyword>
<evidence type="ECO:0000256" key="2">
    <source>
        <dbReference type="ARBA" id="ARBA00022723"/>
    </source>
</evidence>
<name>A0A183IUI9_9BILA</name>
<feature type="domain" description="C2H2-type" evidence="12">
    <location>
        <begin position="162"/>
        <end position="191"/>
    </location>
</feature>
<dbReference type="Pfam" id="PF00096">
    <property type="entry name" value="zf-C2H2"/>
    <property type="match status" value="3"/>
</dbReference>
<evidence type="ECO:0000256" key="11">
    <source>
        <dbReference type="PROSITE-ProRule" id="PRU00042"/>
    </source>
</evidence>
<comment type="similarity">
    <text evidence="10">Belongs to the Sp1 C2H2-type zinc-finger protein family.</text>
</comment>
<reference evidence="15" key="1">
    <citation type="submission" date="2016-06" db="UniProtKB">
        <authorList>
            <consortium name="WormBaseParasite"/>
        </authorList>
    </citation>
    <scope>IDENTIFICATION</scope>
</reference>
<dbReference type="GO" id="GO:0005634">
    <property type="term" value="C:nucleus"/>
    <property type="evidence" value="ECO:0007669"/>
    <property type="project" value="UniProtKB-SubCell"/>
</dbReference>
<dbReference type="SUPFAM" id="SSF57667">
    <property type="entry name" value="beta-beta-alpha zinc fingers"/>
    <property type="match status" value="1"/>
</dbReference>
<dbReference type="PANTHER" id="PTHR23235">
    <property type="entry name" value="KRUEPPEL-LIKE TRANSCRIPTION FACTOR"/>
    <property type="match status" value="1"/>
</dbReference>
<dbReference type="EMBL" id="UZAM01010498">
    <property type="protein sequence ID" value="VDP12573.1"/>
    <property type="molecule type" value="Genomic_DNA"/>
</dbReference>
<evidence type="ECO:0000256" key="10">
    <source>
        <dbReference type="ARBA" id="ARBA00038409"/>
    </source>
</evidence>
<evidence type="ECO:0000256" key="5">
    <source>
        <dbReference type="ARBA" id="ARBA00022833"/>
    </source>
</evidence>
<dbReference type="GO" id="GO:0000978">
    <property type="term" value="F:RNA polymerase II cis-regulatory region sequence-specific DNA binding"/>
    <property type="evidence" value="ECO:0007669"/>
    <property type="project" value="TreeGrafter"/>
</dbReference>
<evidence type="ECO:0000313" key="15">
    <source>
        <dbReference type="WBParaSite" id="SBAD_0000755901-mRNA-1"/>
    </source>
</evidence>
<keyword evidence="3" id="KW-0677">Repeat</keyword>
<keyword evidence="14" id="KW-1185">Reference proteome</keyword>
<dbReference type="FunFam" id="3.30.160.60:FF:000455">
    <property type="entry name" value="Transcription factor Sp2"/>
    <property type="match status" value="1"/>
</dbReference>
<keyword evidence="6" id="KW-0805">Transcription regulation</keyword>
<evidence type="ECO:0000256" key="9">
    <source>
        <dbReference type="ARBA" id="ARBA00023242"/>
    </source>
</evidence>
<dbReference type="SMART" id="SM00355">
    <property type="entry name" value="ZnF_C2H2"/>
    <property type="match status" value="3"/>
</dbReference>
<evidence type="ECO:0000256" key="1">
    <source>
        <dbReference type="ARBA" id="ARBA00004123"/>
    </source>
</evidence>
<proteinExistence type="inferred from homology"/>
<dbReference type="GO" id="GO:0008270">
    <property type="term" value="F:zinc ion binding"/>
    <property type="evidence" value="ECO:0007669"/>
    <property type="project" value="UniProtKB-KW"/>
</dbReference>
<dbReference type="InterPro" id="IPR013087">
    <property type="entry name" value="Znf_C2H2_type"/>
</dbReference>
<dbReference type="Proteomes" id="UP000270296">
    <property type="component" value="Unassembled WGS sequence"/>
</dbReference>
<dbReference type="Gene3D" id="3.30.160.60">
    <property type="entry name" value="Classic Zinc Finger"/>
    <property type="match status" value="3"/>
</dbReference>
<dbReference type="GO" id="GO:0000981">
    <property type="term" value="F:DNA-binding transcription factor activity, RNA polymerase II-specific"/>
    <property type="evidence" value="ECO:0007669"/>
    <property type="project" value="TreeGrafter"/>
</dbReference>
<keyword evidence="9" id="KW-0539">Nucleus</keyword>
<dbReference type="InterPro" id="IPR036236">
    <property type="entry name" value="Znf_C2H2_sf"/>
</dbReference>
<evidence type="ECO:0000313" key="14">
    <source>
        <dbReference type="Proteomes" id="UP000270296"/>
    </source>
</evidence>
<feature type="domain" description="C2H2-type" evidence="12">
    <location>
        <begin position="192"/>
        <end position="214"/>
    </location>
</feature>
<feature type="domain" description="C2H2-type" evidence="12">
    <location>
        <begin position="132"/>
        <end position="161"/>
    </location>
</feature>